<dbReference type="Pfam" id="PF04236">
    <property type="entry name" value="Transp_Tc5_C"/>
    <property type="match status" value="1"/>
</dbReference>
<dbReference type="OMA" id="MGPKAYM"/>
<gene>
    <name evidence="3" type="ORF">EAI_05548</name>
</gene>
<dbReference type="Proteomes" id="UP000008237">
    <property type="component" value="Unassembled WGS sequence"/>
</dbReference>
<dbReference type="InterPro" id="IPR007350">
    <property type="entry name" value="Transposase_Tc5_C"/>
</dbReference>
<feature type="domain" description="DDE-1" evidence="1">
    <location>
        <begin position="70"/>
        <end position="160"/>
    </location>
</feature>
<proteinExistence type="predicted"/>
<feature type="non-terminal residue" evidence="3">
    <location>
        <position position="267"/>
    </location>
</feature>
<keyword evidence="4" id="KW-1185">Reference proteome</keyword>
<evidence type="ECO:0000313" key="4">
    <source>
        <dbReference type="Proteomes" id="UP000008237"/>
    </source>
</evidence>
<sequence>IYTSDQSKFQLELHTGRTLVQNGTKKIESIVQSVSVTTHSYTIQPTISADGKLLSPLLIVLKEPTGTFGPGVRENLFNAPNIFVMASKSGKLTLDYMKTWLREIFFPNVGLQSVLLLDSWSGHCPNVIQETRSDFVSRSDIVFITIPADTTEKIQPLDVYGFRLWKNFIKYFSDIVMLLELAIDLHVRNNILKLQSLTHYQFSSPRFHNLFKYAWFKSGYLQSRPCEFEIPVEFCFQNASKIKCDICGETAIIICSWCKKSLCITHF</sequence>
<dbReference type="EMBL" id="GL453144">
    <property type="protein sequence ID" value="EFN76473.1"/>
    <property type="molecule type" value="Genomic_DNA"/>
</dbReference>
<protein>
    <recommendedName>
        <fullName evidence="5">DDE-1 domain-containing protein</fullName>
    </recommendedName>
</protein>
<dbReference type="OrthoDB" id="10051656at2759"/>
<organism evidence="4">
    <name type="scientific">Harpegnathos saltator</name>
    <name type="common">Jerdon's jumping ant</name>
    <dbReference type="NCBI Taxonomy" id="610380"/>
    <lineage>
        <taxon>Eukaryota</taxon>
        <taxon>Metazoa</taxon>
        <taxon>Ecdysozoa</taxon>
        <taxon>Arthropoda</taxon>
        <taxon>Hexapoda</taxon>
        <taxon>Insecta</taxon>
        <taxon>Pterygota</taxon>
        <taxon>Neoptera</taxon>
        <taxon>Endopterygota</taxon>
        <taxon>Hymenoptera</taxon>
        <taxon>Apocrita</taxon>
        <taxon>Aculeata</taxon>
        <taxon>Formicoidea</taxon>
        <taxon>Formicidae</taxon>
        <taxon>Ponerinae</taxon>
        <taxon>Ponerini</taxon>
        <taxon>Harpegnathos</taxon>
    </lineage>
</organism>
<accession>E2C6F7</accession>
<evidence type="ECO:0000259" key="2">
    <source>
        <dbReference type="Pfam" id="PF04236"/>
    </source>
</evidence>
<dbReference type="AlphaFoldDB" id="E2C6F7"/>
<name>E2C6F7_HARSA</name>
<dbReference type="Pfam" id="PF03184">
    <property type="entry name" value="DDE_1"/>
    <property type="match status" value="1"/>
</dbReference>
<dbReference type="GO" id="GO:0003676">
    <property type="term" value="F:nucleic acid binding"/>
    <property type="evidence" value="ECO:0007669"/>
    <property type="project" value="InterPro"/>
</dbReference>
<feature type="non-terminal residue" evidence="3">
    <location>
        <position position="1"/>
    </location>
</feature>
<evidence type="ECO:0008006" key="5">
    <source>
        <dbReference type="Google" id="ProtNLM"/>
    </source>
</evidence>
<evidence type="ECO:0000259" key="1">
    <source>
        <dbReference type="Pfam" id="PF03184"/>
    </source>
</evidence>
<feature type="domain" description="Transposase Tc5 C-terminal" evidence="2">
    <location>
        <begin position="215"/>
        <end position="267"/>
    </location>
</feature>
<reference evidence="3 4" key="1">
    <citation type="journal article" date="2010" name="Science">
        <title>Genomic comparison of the ants Camponotus floridanus and Harpegnathos saltator.</title>
        <authorList>
            <person name="Bonasio R."/>
            <person name="Zhang G."/>
            <person name="Ye C."/>
            <person name="Mutti N.S."/>
            <person name="Fang X."/>
            <person name="Qin N."/>
            <person name="Donahue G."/>
            <person name="Yang P."/>
            <person name="Li Q."/>
            <person name="Li C."/>
            <person name="Zhang P."/>
            <person name="Huang Z."/>
            <person name="Berger S.L."/>
            <person name="Reinberg D."/>
            <person name="Wang J."/>
            <person name="Liebig J."/>
        </authorList>
    </citation>
    <scope>NUCLEOTIDE SEQUENCE [LARGE SCALE GENOMIC DNA]</scope>
    <source>
        <strain evidence="3 4">R22 G/1</strain>
    </source>
</reference>
<dbReference type="InterPro" id="IPR004875">
    <property type="entry name" value="DDE_SF_endonuclease_dom"/>
</dbReference>
<dbReference type="InParanoid" id="E2C6F7"/>
<evidence type="ECO:0000313" key="3">
    <source>
        <dbReference type="EMBL" id="EFN76473.1"/>
    </source>
</evidence>